<dbReference type="InterPro" id="IPR020946">
    <property type="entry name" value="Flavin_mOase-like"/>
</dbReference>
<keyword evidence="4" id="KW-0521">NADP</keyword>
<dbReference type="Gene3D" id="3.50.50.60">
    <property type="entry name" value="FAD/NAD(P)-binding domain"/>
    <property type="match status" value="1"/>
</dbReference>
<keyword evidence="3" id="KW-0274">FAD</keyword>
<dbReference type="EMBL" id="JARVKF010000001">
    <property type="protein sequence ID" value="KAK9426722.1"/>
    <property type="molecule type" value="Genomic_DNA"/>
</dbReference>
<dbReference type="SUPFAM" id="SSF51905">
    <property type="entry name" value="FAD/NAD(P)-binding domain"/>
    <property type="match status" value="1"/>
</dbReference>
<dbReference type="InterPro" id="IPR000960">
    <property type="entry name" value="Flavin_mOase"/>
</dbReference>
<evidence type="ECO:0000256" key="4">
    <source>
        <dbReference type="ARBA" id="ARBA00022857"/>
    </source>
</evidence>
<comment type="caution">
    <text evidence="6">The sequence shown here is derived from an EMBL/GenBank/DDBJ whole genome shotgun (WGS) entry which is preliminary data.</text>
</comment>
<keyword evidence="2" id="KW-0285">Flavoprotein</keyword>
<evidence type="ECO:0000256" key="2">
    <source>
        <dbReference type="ARBA" id="ARBA00022630"/>
    </source>
</evidence>
<dbReference type="InterPro" id="IPR050346">
    <property type="entry name" value="FMO-like"/>
</dbReference>
<proteinExistence type="inferred from homology"/>
<sequence>MLERPKVAVIGGGALGLMALKQFQEDGFDAVGFEARPYIGGLWKDTDDDTISVHANTIFNTSKFRAAISDFPFSEDTDVYPTAAQMHRYLNDYADHFGIREKIHVAHRVRHIVRRDSEDDWEIQVRHIDSEKETTYYFDRVCVATGSFFSPRWPKLEGIEKFEGKVLHSIDFHGSEPFRGQNVLIIGLHATAQDVTNLLSESARKVYLSHRRGVRFLPRFNDGGVPIDVTTKLPTLMFQSFMESRLPAVWTWLLNRLTDSMSKKAFPYIPDSWDLRPAPSMAVTTPLMADTIWPHLKSGFAEPVPTVEEITGLKTVMLTNGRVLEDIDTILYCTGYDISIPKDLIPRPANAAHATSYDPYPNGPGYNPYLYNNIFPLSPDPKIQTSLTFLGQSAVHYPGFVQFELQAMAISQIWRGKHSLPSYEEMLNWHQKHTSQREATALKHDVPKDSTFYTLSMPFGYMFPWLNKMAGTGIYETFGGKLGGLFNIQAWKLWWEDRELYDLCTKGVLSPAVFRAIATGGRKALGREEVKRILETDNMILEKAVAMKRAELELAKNKIKTL</sequence>
<keyword evidence="5" id="KW-0560">Oxidoreductase</keyword>
<dbReference type="InterPro" id="IPR010916">
    <property type="entry name" value="TonB_box_CS"/>
</dbReference>
<comment type="similarity">
    <text evidence="1">Belongs to the FMO family.</text>
</comment>
<accession>A0ABR2VIE2</accession>
<evidence type="ECO:0000313" key="7">
    <source>
        <dbReference type="Proteomes" id="UP001408356"/>
    </source>
</evidence>
<dbReference type="Proteomes" id="UP001408356">
    <property type="component" value="Unassembled WGS sequence"/>
</dbReference>
<dbReference type="PROSITE" id="PS00430">
    <property type="entry name" value="TONB_DEPENDENT_REC_1"/>
    <property type="match status" value="1"/>
</dbReference>
<dbReference type="Pfam" id="PF00743">
    <property type="entry name" value="FMO-like"/>
    <property type="match status" value="1"/>
</dbReference>
<evidence type="ECO:0000256" key="5">
    <source>
        <dbReference type="ARBA" id="ARBA00023002"/>
    </source>
</evidence>
<evidence type="ECO:0000256" key="3">
    <source>
        <dbReference type="ARBA" id="ARBA00022827"/>
    </source>
</evidence>
<gene>
    <name evidence="6" type="ORF">SUNI508_00249</name>
</gene>
<dbReference type="PANTHER" id="PTHR23023">
    <property type="entry name" value="DIMETHYLANILINE MONOOXYGENASE"/>
    <property type="match status" value="1"/>
</dbReference>
<organism evidence="6 7">
    <name type="scientific">Seiridium unicorne</name>
    <dbReference type="NCBI Taxonomy" id="138068"/>
    <lineage>
        <taxon>Eukaryota</taxon>
        <taxon>Fungi</taxon>
        <taxon>Dikarya</taxon>
        <taxon>Ascomycota</taxon>
        <taxon>Pezizomycotina</taxon>
        <taxon>Sordariomycetes</taxon>
        <taxon>Xylariomycetidae</taxon>
        <taxon>Amphisphaeriales</taxon>
        <taxon>Sporocadaceae</taxon>
        <taxon>Seiridium</taxon>
    </lineage>
</organism>
<keyword evidence="7" id="KW-1185">Reference proteome</keyword>
<dbReference type="PRINTS" id="PR00370">
    <property type="entry name" value="FMOXYGENASE"/>
</dbReference>
<reference evidence="6 7" key="1">
    <citation type="journal article" date="2024" name="J. Plant Pathol.">
        <title>Sequence and assembly of the genome of Seiridium unicorne, isolate CBS 538.82, causal agent of cypress canker disease.</title>
        <authorList>
            <person name="Scali E."/>
            <person name="Rocca G.D."/>
            <person name="Danti R."/>
            <person name="Garbelotto M."/>
            <person name="Barberini S."/>
            <person name="Baroncelli R."/>
            <person name="Emiliani G."/>
        </authorList>
    </citation>
    <scope>NUCLEOTIDE SEQUENCE [LARGE SCALE GENOMIC DNA]</scope>
    <source>
        <strain evidence="6 7">BM-138-508</strain>
    </source>
</reference>
<dbReference type="InterPro" id="IPR036188">
    <property type="entry name" value="FAD/NAD-bd_sf"/>
</dbReference>
<name>A0ABR2VIE2_9PEZI</name>
<protein>
    <submittedName>
        <fullName evidence="6">Flavin-containing monooxygenase-like protein</fullName>
    </submittedName>
</protein>
<evidence type="ECO:0000313" key="6">
    <source>
        <dbReference type="EMBL" id="KAK9426722.1"/>
    </source>
</evidence>
<evidence type="ECO:0000256" key="1">
    <source>
        <dbReference type="ARBA" id="ARBA00009183"/>
    </source>
</evidence>